<dbReference type="OrthoDB" id="10257275at2759"/>
<gene>
    <name evidence="15" type="ORF">BRENAR_LOCUS2035</name>
</gene>
<feature type="transmembrane region" description="Helical" evidence="13">
    <location>
        <begin position="135"/>
        <end position="153"/>
    </location>
</feature>
<sequence>MASVQDNPNIRKYIDLANGYLRPASGVPALTFVVTLFLVGVFIVSIFDDTLVDNWCLFPEALFDFELTRFTTYPLVHTGFLHLFFNLVSLWAPMAQFEKMNGTVHTALVFNILSVIVAVPYCILGYFFYSDTTVVGASGLVFSFVAYFSYVNSLRHKTVKLFGRYEVPTISVPFVLLGIVFLLVPNSSLIGHFLGIIAGFILAQGWLAPLTVPPIGLIEKIEAFLHRLIDLIPRQISYIKEIDVKDGRYQEDNTSLPLYNTDNAGAPPIVAPRPVATVDAFQGPGHVLGTGA</sequence>
<dbReference type="InterPro" id="IPR035952">
    <property type="entry name" value="Rhomboid-like_sf"/>
</dbReference>
<organism evidence="15 16">
    <name type="scientific">Brettanomyces naardenensis</name>
    <name type="common">Yeast</name>
    <dbReference type="NCBI Taxonomy" id="13370"/>
    <lineage>
        <taxon>Eukaryota</taxon>
        <taxon>Fungi</taxon>
        <taxon>Dikarya</taxon>
        <taxon>Ascomycota</taxon>
        <taxon>Saccharomycotina</taxon>
        <taxon>Pichiomycetes</taxon>
        <taxon>Pichiales</taxon>
        <taxon>Pichiaceae</taxon>
        <taxon>Brettanomyces</taxon>
    </lineage>
</organism>
<evidence type="ECO:0000313" key="15">
    <source>
        <dbReference type="EMBL" id="VEU21300.1"/>
    </source>
</evidence>
<dbReference type="Gene3D" id="1.20.1540.10">
    <property type="entry name" value="Rhomboid-like"/>
    <property type="match status" value="1"/>
</dbReference>
<dbReference type="InterPro" id="IPR022764">
    <property type="entry name" value="Peptidase_S54_rhomboid_dom"/>
</dbReference>
<evidence type="ECO:0000256" key="10">
    <source>
        <dbReference type="ARBA" id="ARBA00037147"/>
    </source>
</evidence>
<evidence type="ECO:0000256" key="7">
    <source>
        <dbReference type="ARBA" id="ARBA00022801"/>
    </source>
</evidence>
<evidence type="ECO:0000256" key="6">
    <source>
        <dbReference type="ARBA" id="ARBA00022692"/>
    </source>
</evidence>
<comment type="subcellular location">
    <subcellularLocation>
        <location evidence="2">Golgi apparatus</location>
        <location evidence="2">cis-Golgi network membrane</location>
        <topology evidence="2">Multi-pass membrane protein</topology>
    </subcellularLocation>
</comment>
<dbReference type="EC" id="3.4.21.105" evidence="4"/>
<evidence type="ECO:0000256" key="2">
    <source>
        <dbReference type="ARBA" id="ARBA00004257"/>
    </source>
</evidence>
<evidence type="ECO:0000256" key="12">
    <source>
        <dbReference type="ARBA" id="ARBA00042081"/>
    </source>
</evidence>
<evidence type="ECO:0000256" key="3">
    <source>
        <dbReference type="ARBA" id="ARBA00009045"/>
    </source>
</evidence>
<dbReference type="Proteomes" id="UP000290900">
    <property type="component" value="Unassembled WGS sequence"/>
</dbReference>
<evidence type="ECO:0000256" key="4">
    <source>
        <dbReference type="ARBA" id="ARBA00013039"/>
    </source>
</evidence>
<dbReference type="AlphaFoldDB" id="A0A448YK67"/>
<comment type="catalytic activity">
    <reaction evidence="1">
        <text>Cleaves type-1 transmembrane domains using a catalytic dyad composed of serine and histidine that are contributed by different transmembrane domains.</text>
        <dbReference type="EC" id="3.4.21.105"/>
    </reaction>
</comment>
<name>A0A448YK67_BRENA</name>
<evidence type="ECO:0000256" key="5">
    <source>
        <dbReference type="ARBA" id="ARBA00022670"/>
    </source>
</evidence>
<feature type="transmembrane region" description="Helical" evidence="13">
    <location>
        <begin position="165"/>
        <end position="184"/>
    </location>
</feature>
<dbReference type="GO" id="GO:0006508">
    <property type="term" value="P:proteolysis"/>
    <property type="evidence" value="ECO:0007669"/>
    <property type="project" value="UniProtKB-KW"/>
</dbReference>
<feature type="transmembrane region" description="Helical" evidence="13">
    <location>
        <begin position="190"/>
        <end position="212"/>
    </location>
</feature>
<protein>
    <recommendedName>
        <fullName evidence="11">Rhomboid-type serine protease 2</fullName>
        <ecNumber evidence="4">3.4.21.105</ecNumber>
    </recommendedName>
    <alternativeName>
        <fullName evidence="12">Rhomboid protein 2</fullName>
    </alternativeName>
</protein>
<dbReference type="GO" id="GO:0005794">
    <property type="term" value="C:Golgi apparatus"/>
    <property type="evidence" value="ECO:0007669"/>
    <property type="project" value="UniProtKB-SubCell"/>
</dbReference>
<dbReference type="STRING" id="13370.A0A448YK67"/>
<dbReference type="GO" id="GO:0016020">
    <property type="term" value="C:membrane"/>
    <property type="evidence" value="ECO:0007669"/>
    <property type="project" value="InterPro"/>
</dbReference>
<evidence type="ECO:0000256" key="11">
    <source>
        <dbReference type="ARBA" id="ARBA00039804"/>
    </source>
</evidence>
<feature type="transmembrane region" description="Helical" evidence="13">
    <location>
        <begin position="75"/>
        <end position="95"/>
    </location>
</feature>
<dbReference type="PANTHER" id="PTHR43066:SF1">
    <property type="entry name" value="RHOMBOID PROTEIN 2"/>
    <property type="match status" value="1"/>
</dbReference>
<evidence type="ECO:0000256" key="9">
    <source>
        <dbReference type="ARBA" id="ARBA00023136"/>
    </source>
</evidence>
<proteinExistence type="inferred from homology"/>
<keyword evidence="5" id="KW-0645">Protease</keyword>
<feature type="transmembrane region" description="Helical" evidence="13">
    <location>
        <begin position="107"/>
        <end position="129"/>
    </location>
</feature>
<dbReference type="FunCoup" id="A0A448YK67">
    <property type="interactions" value="65"/>
</dbReference>
<comment type="function">
    <text evidence="10">Probable rhomboid-type serine protease that catalyzes intramembrane proteolysis.</text>
</comment>
<dbReference type="Pfam" id="PF01694">
    <property type="entry name" value="Rhomboid"/>
    <property type="match status" value="1"/>
</dbReference>
<evidence type="ECO:0000256" key="1">
    <source>
        <dbReference type="ARBA" id="ARBA00000156"/>
    </source>
</evidence>
<dbReference type="PANTHER" id="PTHR43066">
    <property type="entry name" value="RHOMBOID-RELATED PROTEIN"/>
    <property type="match status" value="1"/>
</dbReference>
<keyword evidence="8 13" id="KW-1133">Transmembrane helix</keyword>
<keyword evidence="7" id="KW-0378">Hydrolase</keyword>
<evidence type="ECO:0000256" key="13">
    <source>
        <dbReference type="SAM" id="Phobius"/>
    </source>
</evidence>
<keyword evidence="6 13" id="KW-0812">Transmembrane</keyword>
<accession>A0A448YK67</accession>
<keyword evidence="9 13" id="KW-0472">Membrane</keyword>
<keyword evidence="16" id="KW-1185">Reference proteome</keyword>
<evidence type="ECO:0000259" key="14">
    <source>
        <dbReference type="Pfam" id="PF01694"/>
    </source>
</evidence>
<dbReference type="InParanoid" id="A0A448YK67"/>
<feature type="transmembrane region" description="Helical" evidence="13">
    <location>
        <begin position="20"/>
        <end position="47"/>
    </location>
</feature>
<dbReference type="SUPFAM" id="SSF144091">
    <property type="entry name" value="Rhomboid-like"/>
    <property type="match status" value="1"/>
</dbReference>
<dbReference type="GO" id="GO:0004252">
    <property type="term" value="F:serine-type endopeptidase activity"/>
    <property type="evidence" value="ECO:0007669"/>
    <property type="project" value="InterPro"/>
</dbReference>
<reference evidence="15 16" key="1">
    <citation type="submission" date="2018-12" db="EMBL/GenBank/DDBJ databases">
        <authorList>
            <person name="Tiukova I."/>
            <person name="Dainat J."/>
        </authorList>
    </citation>
    <scope>NUCLEOTIDE SEQUENCE [LARGE SCALE GENOMIC DNA]</scope>
</reference>
<dbReference type="EMBL" id="CAACVR010000012">
    <property type="protein sequence ID" value="VEU21300.1"/>
    <property type="molecule type" value="Genomic_DNA"/>
</dbReference>
<comment type="similarity">
    <text evidence="3">Belongs to the peptidase S54 family.</text>
</comment>
<evidence type="ECO:0000256" key="8">
    <source>
        <dbReference type="ARBA" id="ARBA00022989"/>
    </source>
</evidence>
<feature type="domain" description="Peptidase S54 rhomboid" evidence="14">
    <location>
        <begin position="66"/>
        <end position="203"/>
    </location>
</feature>
<evidence type="ECO:0000313" key="16">
    <source>
        <dbReference type="Proteomes" id="UP000290900"/>
    </source>
</evidence>